<feature type="transmembrane region" description="Helical" evidence="4">
    <location>
        <begin position="255"/>
        <end position="284"/>
    </location>
</feature>
<comment type="similarity">
    <text evidence="1">Belongs to the glycosyltransferase 2 family.</text>
</comment>
<dbReference type="GO" id="GO:0016757">
    <property type="term" value="F:glycosyltransferase activity"/>
    <property type="evidence" value="ECO:0007669"/>
    <property type="project" value="UniProtKB-KW"/>
</dbReference>
<organism evidence="6 7">
    <name type="scientific">Geoanaerobacter pelophilus</name>
    <dbReference type="NCBI Taxonomy" id="60036"/>
    <lineage>
        <taxon>Bacteria</taxon>
        <taxon>Pseudomonadati</taxon>
        <taxon>Thermodesulfobacteriota</taxon>
        <taxon>Desulfuromonadia</taxon>
        <taxon>Geobacterales</taxon>
        <taxon>Geobacteraceae</taxon>
        <taxon>Geoanaerobacter</taxon>
    </lineage>
</organism>
<protein>
    <submittedName>
        <fullName evidence="6">Glycosyltransferase</fullName>
        <ecNumber evidence="6">2.4.-.-</ecNumber>
    </submittedName>
</protein>
<evidence type="ECO:0000259" key="5">
    <source>
        <dbReference type="Pfam" id="PF00535"/>
    </source>
</evidence>
<gene>
    <name evidence="6" type="ORF">KI809_17860</name>
</gene>
<dbReference type="EMBL" id="JAHCVJ010000009">
    <property type="protein sequence ID" value="MBT0666181.1"/>
    <property type="molecule type" value="Genomic_DNA"/>
</dbReference>
<proteinExistence type="inferred from homology"/>
<dbReference type="InterPro" id="IPR029044">
    <property type="entry name" value="Nucleotide-diphossugar_trans"/>
</dbReference>
<keyword evidence="4" id="KW-0812">Transmembrane</keyword>
<dbReference type="SUPFAM" id="SSF53448">
    <property type="entry name" value="Nucleotide-diphospho-sugar transferases"/>
    <property type="match status" value="1"/>
</dbReference>
<keyword evidence="4" id="KW-0472">Membrane</keyword>
<dbReference type="Pfam" id="PF00535">
    <property type="entry name" value="Glycos_transf_2"/>
    <property type="match status" value="1"/>
</dbReference>
<evidence type="ECO:0000256" key="3">
    <source>
        <dbReference type="ARBA" id="ARBA00022679"/>
    </source>
</evidence>
<keyword evidence="3 6" id="KW-0808">Transferase</keyword>
<accession>A0AAW4L5A2</accession>
<evidence type="ECO:0000313" key="6">
    <source>
        <dbReference type="EMBL" id="MBT0666181.1"/>
    </source>
</evidence>
<dbReference type="PANTHER" id="PTHR43179:SF12">
    <property type="entry name" value="GALACTOFURANOSYLTRANSFERASE GLFT2"/>
    <property type="match status" value="1"/>
</dbReference>
<keyword evidence="7" id="KW-1185">Reference proteome</keyword>
<feature type="domain" description="Glycosyltransferase 2-like" evidence="5">
    <location>
        <begin position="8"/>
        <end position="165"/>
    </location>
</feature>
<evidence type="ECO:0000256" key="1">
    <source>
        <dbReference type="ARBA" id="ARBA00006739"/>
    </source>
</evidence>
<dbReference type="Proteomes" id="UP000811899">
    <property type="component" value="Unassembled WGS sequence"/>
</dbReference>
<dbReference type="AlphaFoldDB" id="A0AAW4L5A2"/>
<evidence type="ECO:0000256" key="2">
    <source>
        <dbReference type="ARBA" id="ARBA00022676"/>
    </source>
</evidence>
<comment type="caution">
    <text evidence="6">The sequence shown here is derived from an EMBL/GenBank/DDBJ whole genome shotgun (WGS) entry which is preliminary data.</text>
</comment>
<reference evidence="6 7" key="1">
    <citation type="submission" date="2021-05" db="EMBL/GenBank/DDBJ databases">
        <title>The draft genome of Geobacter pelophilus DSM 12255.</title>
        <authorList>
            <person name="Xu Z."/>
            <person name="Masuda Y."/>
            <person name="Itoh H."/>
            <person name="Senoo K."/>
        </authorList>
    </citation>
    <scope>NUCLEOTIDE SEQUENCE [LARGE SCALE GENOMIC DNA]</scope>
    <source>
        <strain evidence="6 7">DSM 12255</strain>
    </source>
</reference>
<keyword evidence="2 6" id="KW-0328">Glycosyltransferase</keyword>
<evidence type="ECO:0000313" key="7">
    <source>
        <dbReference type="Proteomes" id="UP000811899"/>
    </source>
</evidence>
<dbReference type="RefSeq" id="WP_214172953.1">
    <property type="nucleotide sequence ID" value="NZ_JAHCVJ010000009.1"/>
</dbReference>
<dbReference type="InterPro" id="IPR001173">
    <property type="entry name" value="Glyco_trans_2-like"/>
</dbReference>
<sequence>MKPIENVSFILIARNEQFGVAKCLGSLAAMSLRNCEVICVDSGSTDETVGVMCRFRGVIDNLRVVTVKGYSNAAVARNAGMRHAHRDYIFFVDGDVEINPGFVASGLQRLQAGADVVTGRLRELQYSRDFNTVLKDIPDRFNIRNEGRIYASGGCFMATRKAVERTGLFDERLEKSQDYDYTLRLSRRFVMLAITESMGTHHTVGYDDAQRFATQLRRLHALFFGAVIRRNLLNASGILWLLACKERGIAIGGLFLASGIAATAVYGLYGAFAFGALVAVDLLLGLRRGSPALYRLYLHYLFPLLSFAGSFYIPDRRRPFTVGEVRV</sequence>
<evidence type="ECO:0000256" key="4">
    <source>
        <dbReference type="SAM" id="Phobius"/>
    </source>
</evidence>
<dbReference type="PANTHER" id="PTHR43179">
    <property type="entry name" value="RHAMNOSYLTRANSFERASE WBBL"/>
    <property type="match status" value="1"/>
</dbReference>
<name>A0AAW4L5A2_9BACT</name>
<feature type="transmembrane region" description="Helical" evidence="4">
    <location>
        <begin position="221"/>
        <end position="243"/>
    </location>
</feature>
<feature type="transmembrane region" description="Helical" evidence="4">
    <location>
        <begin position="296"/>
        <end position="313"/>
    </location>
</feature>
<dbReference type="EC" id="2.4.-.-" evidence="6"/>
<dbReference type="Gene3D" id="3.90.550.10">
    <property type="entry name" value="Spore Coat Polysaccharide Biosynthesis Protein SpsA, Chain A"/>
    <property type="match status" value="1"/>
</dbReference>
<keyword evidence="4" id="KW-1133">Transmembrane helix</keyword>